<organism evidence="3 4">
    <name type="scientific">Pseudoduganella rivuli</name>
    <dbReference type="NCBI Taxonomy" id="2666085"/>
    <lineage>
        <taxon>Bacteria</taxon>
        <taxon>Pseudomonadati</taxon>
        <taxon>Pseudomonadota</taxon>
        <taxon>Betaproteobacteria</taxon>
        <taxon>Burkholderiales</taxon>
        <taxon>Oxalobacteraceae</taxon>
        <taxon>Telluria group</taxon>
        <taxon>Pseudoduganella</taxon>
    </lineage>
</organism>
<evidence type="ECO:0000313" key="4">
    <source>
        <dbReference type="Proteomes" id="UP000446768"/>
    </source>
</evidence>
<dbReference type="GO" id="GO:0042834">
    <property type="term" value="F:peptidoglycan binding"/>
    <property type="evidence" value="ECO:0007669"/>
    <property type="project" value="InterPro"/>
</dbReference>
<gene>
    <name evidence="3" type="ORF">GJ700_16275</name>
</gene>
<evidence type="ECO:0000256" key="1">
    <source>
        <dbReference type="SAM" id="MobiDB-lite"/>
    </source>
</evidence>
<evidence type="ECO:0000259" key="2">
    <source>
        <dbReference type="PROSITE" id="PS51724"/>
    </source>
</evidence>
<sequence length="248" mass="26955">MLKFIFWSLLAVNAGLYAYGQGYLGHFSGSEREPARLQNQLNGDKLAIISASKAEAAVAALKAPASEPDAETAKNPAEEPAKKTPEKAAEKKEEKIACVEFGNFLLADARRFEEKVAPLALGDHQARINLPGTEVSSYIVFIPPQGNKEGAEKKASELRALGVTNYFIMSDSQTMRWAISLGVFKSEAGAQTLLASLQKQGVHSARIAPRMSASKLLAFQFRNIPADTKSRLDKIRAGFPDKESRSCK</sequence>
<name>A0A7X2INT9_9BURK</name>
<protein>
    <submittedName>
        <fullName evidence="3">SPOR domain-containing protein</fullName>
    </submittedName>
</protein>
<dbReference type="PROSITE" id="PS51724">
    <property type="entry name" value="SPOR"/>
    <property type="match status" value="1"/>
</dbReference>
<feature type="compositionally biased region" description="Basic and acidic residues" evidence="1">
    <location>
        <begin position="76"/>
        <end position="89"/>
    </location>
</feature>
<dbReference type="Pfam" id="PF05036">
    <property type="entry name" value="SPOR"/>
    <property type="match status" value="1"/>
</dbReference>
<dbReference type="AlphaFoldDB" id="A0A7X2INT9"/>
<keyword evidence="4" id="KW-1185">Reference proteome</keyword>
<dbReference type="InterPro" id="IPR036680">
    <property type="entry name" value="SPOR-like_sf"/>
</dbReference>
<comment type="caution">
    <text evidence="3">The sequence shown here is derived from an EMBL/GenBank/DDBJ whole genome shotgun (WGS) entry which is preliminary data.</text>
</comment>
<dbReference type="RefSeq" id="WP_371867987.1">
    <property type="nucleotide sequence ID" value="NZ_WKJJ01000009.1"/>
</dbReference>
<reference evidence="3 4" key="1">
    <citation type="submission" date="2019-11" db="EMBL/GenBank/DDBJ databases">
        <title>Novel species isolated from a subtropical stream in China.</title>
        <authorList>
            <person name="Lu H."/>
        </authorList>
    </citation>
    <scope>NUCLEOTIDE SEQUENCE [LARGE SCALE GENOMIC DNA]</scope>
    <source>
        <strain evidence="3 4">FT92W</strain>
    </source>
</reference>
<dbReference type="Proteomes" id="UP000446768">
    <property type="component" value="Unassembled WGS sequence"/>
</dbReference>
<dbReference type="Gene3D" id="3.30.70.1070">
    <property type="entry name" value="Sporulation related repeat"/>
    <property type="match status" value="1"/>
</dbReference>
<dbReference type="EMBL" id="WKJJ01000009">
    <property type="protein sequence ID" value="MRV73269.1"/>
    <property type="molecule type" value="Genomic_DNA"/>
</dbReference>
<evidence type="ECO:0000313" key="3">
    <source>
        <dbReference type="EMBL" id="MRV73269.1"/>
    </source>
</evidence>
<feature type="region of interest" description="Disordered" evidence="1">
    <location>
        <begin position="60"/>
        <end position="89"/>
    </location>
</feature>
<dbReference type="InterPro" id="IPR007730">
    <property type="entry name" value="SPOR-like_dom"/>
</dbReference>
<proteinExistence type="predicted"/>
<feature type="domain" description="SPOR" evidence="2">
    <location>
        <begin position="132"/>
        <end position="210"/>
    </location>
</feature>
<accession>A0A7X2INT9</accession>